<dbReference type="PIRSF" id="PIRSF035805">
    <property type="entry name" value="TK_cell"/>
    <property type="match status" value="1"/>
</dbReference>
<evidence type="ECO:0000256" key="4">
    <source>
        <dbReference type="ARBA" id="ARBA00022679"/>
    </source>
</evidence>
<keyword evidence="4" id="KW-0808">Transferase</keyword>
<keyword evidence="3" id="KW-0237">DNA synthesis</keyword>
<dbReference type="GO" id="GO:0005524">
    <property type="term" value="F:ATP binding"/>
    <property type="evidence" value="ECO:0007669"/>
    <property type="project" value="UniProtKB-KW"/>
</dbReference>
<sequence>MSTKVEIIIGCMFSGKTTELIRRISRYEAIKMKTLIINSNLDTRTGDSVKTHDNHLRDAIKTSKLMDITDSDSYKNAVVIGIDESQFFPDLEEFVIYSEKNKTIIIAGLDGDSNRKPFGQILQCIPLCDSIIKLTAMDMISKDGQDAIFTKRIVLNDSQQISIGAMDKYIAVSRANYLK</sequence>
<keyword evidence="5" id="KW-0479">Metal-binding</keyword>
<dbReference type="InterPro" id="IPR027417">
    <property type="entry name" value="P-loop_NTPase"/>
</dbReference>
<evidence type="ECO:0000256" key="5">
    <source>
        <dbReference type="ARBA" id="ARBA00022723"/>
    </source>
</evidence>
<accession>A0A6C0ELD8</accession>
<keyword evidence="6" id="KW-0547">Nucleotide-binding</keyword>
<dbReference type="Gene3D" id="3.40.50.300">
    <property type="entry name" value="P-loop containing nucleotide triphosphate hydrolases"/>
    <property type="match status" value="1"/>
</dbReference>
<dbReference type="GO" id="GO:0046872">
    <property type="term" value="F:metal ion binding"/>
    <property type="evidence" value="ECO:0007669"/>
    <property type="project" value="UniProtKB-KW"/>
</dbReference>
<dbReference type="Pfam" id="PF00265">
    <property type="entry name" value="TK"/>
    <property type="match status" value="1"/>
</dbReference>
<evidence type="ECO:0000256" key="6">
    <source>
        <dbReference type="ARBA" id="ARBA00022741"/>
    </source>
</evidence>
<keyword evidence="9" id="KW-0067">ATP-binding</keyword>
<dbReference type="GO" id="GO:0046104">
    <property type="term" value="P:thymidine metabolic process"/>
    <property type="evidence" value="ECO:0007669"/>
    <property type="project" value="TreeGrafter"/>
</dbReference>
<evidence type="ECO:0000256" key="1">
    <source>
        <dbReference type="ARBA" id="ARBA00007587"/>
    </source>
</evidence>
<dbReference type="PANTHER" id="PTHR11441:SF0">
    <property type="entry name" value="THYMIDINE KINASE, CYTOSOLIC"/>
    <property type="match status" value="1"/>
</dbReference>
<evidence type="ECO:0000256" key="8">
    <source>
        <dbReference type="ARBA" id="ARBA00022833"/>
    </source>
</evidence>
<proteinExistence type="inferred from homology"/>
<keyword evidence="8" id="KW-0862">Zinc</keyword>
<dbReference type="GO" id="GO:0004797">
    <property type="term" value="F:thymidine kinase activity"/>
    <property type="evidence" value="ECO:0007669"/>
    <property type="project" value="UniProtKB-EC"/>
</dbReference>
<protein>
    <recommendedName>
        <fullName evidence="2">thymidine kinase</fullName>
        <ecNumber evidence="2">2.7.1.21</ecNumber>
    </recommendedName>
</protein>
<evidence type="ECO:0000313" key="11">
    <source>
        <dbReference type="EMBL" id="QHT29253.1"/>
    </source>
</evidence>
<dbReference type="SUPFAM" id="SSF52540">
    <property type="entry name" value="P-loop containing nucleoside triphosphate hydrolases"/>
    <property type="match status" value="1"/>
</dbReference>
<evidence type="ECO:0000256" key="10">
    <source>
        <dbReference type="ARBA" id="ARBA00048254"/>
    </source>
</evidence>
<dbReference type="Gene3D" id="3.30.60.20">
    <property type="match status" value="1"/>
</dbReference>
<dbReference type="PANTHER" id="PTHR11441">
    <property type="entry name" value="THYMIDINE KINASE"/>
    <property type="match status" value="1"/>
</dbReference>
<evidence type="ECO:0000256" key="7">
    <source>
        <dbReference type="ARBA" id="ARBA00022777"/>
    </source>
</evidence>
<dbReference type="AlphaFoldDB" id="A0A6C0ELD8"/>
<evidence type="ECO:0000256" key="3">
    <source>
        <dbReference type="ARBA" id="ARBA00022634"/>
    </source>
</evidence>
<keyword evidence="7" id="KW-0418">Kinase</keyword>
<dbReference type="GO" id="GO:0071897">
    <property type="term" value="P:DNA biosynthetic process"/>
    <property type="evidence" value="ECO:0007669"/>
    <property type="project" value="UniProtKB-KW"/>
</dbReference>
<organism evidence="11">
    <name type="scientific">viral metagenome</name>
    <dbReference type="NCBI Taxonomy" id="1070528"/>
    <lineage>
        <taxon>unclassified sequences</taxon>
        <taxon>metagenomes</taxon>
        <taxon>organismal metagenomes</taxon>
    </lineage>
</organism>
<evidence type="ECO:0000256" key="9">
    <source>
        <dbReference type="ARBA" id="ARBA00022840"/>
    </source>
</evidence>
<dbReference type="FunFam" id="3.40.50.300:FF:000948">
    <property type="entry name" value="Thymidine kinase"/>
    <property type="match status" value="1"/>
</dbReference>
<reference evidence="11" key="1">
    <citation type="journal article" date="2020" name="Nature">
        <title>Giant virus diversity and host interactions through global metagenomics.</title>
        <authorList>
            <person name="Schulz F."/>
            <person name="Roux S."/>
            <person name="Paez-Espino D."/>
            <person name="Jungbluth S."/>
            <person name="Walsh D.A."/>
            <person name="Denef V.J."/>
            <person name="McMahon K.D."/>
            <person name="Konstantinidis K.T."/>
            <person name="Eloe-Fadrosh E.A."/>
            <person name="Kyrpides N.C."/>
            <person name="Woyke T."/>
        </authorList>
    </citation>
    <scope>NUCLEOTIDE SEQUENCE</scope>
    <source>
        <strain evidence="11">GVMAG-M-3300001351-8</strain>
    </source>
</reference>
<dbReference type="EMBL" id="MN738874">
    <property type="protein sequence ID" value="QHT29253.1"/>
    <property type="molecule type" value="Genomic_DNA"/>
</dbReference>
<name>A0A6C0ELD8_9ZZZZ</name>
<evidence type="ECO:0000256" key="2">
    <source>
        <dbReference type="ARBA" id="ARBA00012118"/>
    </source>
</evidence>
<comment type="catalytic activity">
    <reaction evidence="10">
        <text>thymidine + ATP = dTMP + ADP + H(+)</text>
        <dbReference type="Rhea" id="RHEA:19129"/>
        <dbReference type="ChEBI" id="CHEBI:15378"/>
        <dbReference type="ChEBI" id="CHEBI:17748"/>
        <dbReference type="ChEBI" id="CHEBI:30616"/>
        <dbReference type="ChEBI" id="CHEBI:63528"/>
        <dbReference type="ChEBI" id="CHEBI:456216"/>
        <dbReference type="EC" id="2.7.1.21"/>
    </reaction>
</comment>
<comment type="similarity">
    <text evidence="1">Belongs to the thymidine kinase family.</text>
</comment>
<dbReference type="EC" id="2.7.1.21" evidence="2"/>
<dbReference type="InterPro" id="IPR001267">
    <property type="entry name" value="Thymidine_kinase"/>
</dbReference>